<dbReference type="Gene3D" id="1.10.287.1490">
    <property type="match status" value="1"/>
</dbReference>
<name>A0A7J9AFB6_9ROSI</name>
<sequence length="221" mass="26143">METRGRVRKISRSRDMLSTLNGRVAKLEGSIGDVNETIKEVDECNTELETRHDQLKDQVTKKNDALEAMVSTLKEQLEELKRELNIYKIAFGNRVLVATSMPKIDIPLLKEFSGMRSRKDVKNFLWGMGQYFRVKGIMNDAIKVNIYAMYFIDVAWLWWCRRSIDERRGGTSIGTRREFHREFKAQFYLEYAKDETRAKLRRLIQQLTVREYVREFSELML</sequence>
<evidence type="ECO:0000313" key="3">
    <source>
        <dbReference type="EMBL" id="MBA0722727.1"/>
    </source>
</evidence>
<protein>
    <recommendedName>
        <fullName evidence="2">Retrotransposon gag domain-containing protein</fullName>
    </recommendedName>
</protein>
<dbReference type="Pfam" id="PF03732">
    <property type="entry name" value="Retrotrans_gag"/>
    <property type="match status" value="1"/>
</dbReference>
<gene>
    <name evidence="3" type="ORF">Golax_003378</name>
</gene>
<dbReference type="Proteomes" id="UP000593574">
    <property type="component" value="Unassembled WGS sequence"/>
</dbReference>
<evidence type="ECO:0000313" key="4">
    <source>
        <dbReference type="Proteomes" id="UP000593574"/>
    </source>
</evidence>
<feature type="domain" description="Retrotransposon gag" evidence="2">
    <location>
        <begin position="148"/>
        <end position="220"/>
    </location>
</feature>
<keyword evidence="1" id="KW-0175">Coiled coil</keyword>
<organism evidence="3 4">
    <name type="scientific">Gossypium laxum</name>
    <dbReference type="NCBI Taxonomy" id="34288"/>
    <lineage>
        <taxon>Eukaryota</taxon>
        <taxon>Viridiplantae</taxon>
        <taxon>Streptophyta</taxon>
        <taxon>Embryophyta</taxon>
        <taxon>Tracheophyta</taxon>
        <taxon>Spermatophyta</taxon>
        <taxon>Magnoliopsida</taxon>
        <taxon>eudicotyledons</taxon>
        <taxon>Gunneridae</taxon>
        <taxon>Pentapetalae</taxon>
        <taxon>rosids</taxon>
        <taxon>malvids</taxon>
        <taxon>Malvales</taxon>
        <taxon>Malvaceae</taxon>
        <taxon>Malvoideae</taxon>
        <taxon>Gossypium</taxon>
    </lineage>
</organism>
<proteinExistence type="predicted"/>
<keyword evidence="4" id="KW-1185">Reference proteome</keyword>
<accession>A0A7J9AFB6</accession>
<comment type="caution">
    <text evidence="3">The sequence shown here is derived from an EMBL/GenBank/DDBJ whole genome shotgun (WGS) entry which is preliminary data.</text>
</comment>
<feature type="coiled-coil region" evidence="1">
    <location>
        <begin position="38"/>
        <end position="90"/>
    </location>
</feature>
<reference evidence="3 4" key="1">
    <citation type="journal article" date="2019" name="Genome Biol. Evol.">
        <title>Insights into the evolution of the New World diploid cottons (Gossypium, subgenus Houzingenia) based on genome sequencing.</title>
        <authorList>
            <person name="Grover C.E."/>
            <person name="Arick M.A. 2nd"/>
            <person name="Thrash A."/>
            <person name="Conover J.L."/>
            <person name="Sanders W.S."/>
            <person name="Peterson D.G."/>
            <person name="Frelichowski J.E."/>
            <person name="Scheffler J.A."/>
            <person name="Scheffler B.E."/>
            <person name="Wendel J.F."/>
        </authorList>
    </citation>
    <scope>NUCLEOTIDE SEQUENCE [LARGE SCALE GENOMIC DNA]</scope>
    <source>
        <strain evidence="3">4</strain>
        <tissue evidence="3">Leaf</tissue>
    </source>
</reference>
<dbReference type="InterPro" id="IPR005162">
    <property type="entry name" value="Retrotrans_gag_dom"/>
</dbReference>
<dbReference type="EMBL" id="JABEZV010000010">
    <property type="protein sequence ID" value="MBA0722727.1"/>
    <property type="molecule type" value="Genomic_DNA"/>
</dbReference>
<evidence type="ECO:0000259" key="2">
    <source>
        <dbReference type="Pfam" id="PF03732"/>
    </source>
</evidence>
<evidence type="ECO:0000256" key="1">
    <source>
        <dbReference type="SAM" id="Coils"/>
    </source>
</evidence>
<dbReference type="AlphaFoldDB" id="A0A7J9AFB6"/>